<reference evidence="5 6" key="1">
    <citation type="submission" date="2016-09" db="EMBL/GenBank/DDBJ databases">
        <authorList>
            <person name="Capua I."/>
            <person name="De Benedictis P."/>
            <person name="Joannis T."/>
            <person name="Lombin L.H."/>
            <person name="Cattoli G."/>
        </authorList>
    </citation>
    <scope>NUCLEOTIDE SEQUENCE [LARGE SCALE GENOMIC DNA]</scope>
    <source>
        <strain evidence="5 6">ISLP-3</strain>
    </source>
</reference>
<evidence type="ECO:0000313" key="5">
    <source>
        <dbReference type="EMBL" id="SDC24902.1"/>
    </source>
</evidence>
<dbReference type="Gene3D" id="3.40.50.620">
    <property type="entry name" value="HUPs"/>
    <property type="match status" value="2"/>
</dbReference>
<name>A0A1G6K1J6_9MICO</name>
<dbReference type="InterPro" id="IPR014729">
    <property type="entry name" value="Rossmann-like_a/b/a_fold"/>
</dbReference>
<accession>A0A1G6K1J6</accession>
<feature type="domain" description="UspA" evidence="4">
    <location>
        <begin position="9"/>
        <end position="142"/>
    </location>
</feature>
<comment type="similarity">
    <text evidence="1">Belongs to the universal stress protein A family.</text>
</comment>
<keyword evidence="3" id="KW-0067">ATP-binding</keyword>
<evidence type="ECO:0000256" key="2">
    <source>
        <dbReference type="ARBA" id="ARBA00022741"/>
    </source>
</evidence>
<keyword evidence="2" id="KW-0547">Nucleotide-binding</keyword>
<protein>
    <submittedName>
        <fullName evidence="5">Nucleotide-binding universal stress protein, UspA family</fullName>
    </submittedName>
</protein>
<keyword evidence="6" id="KW-1185">Reference proteome</keyword>
<proteinExistence type="inferred from homology"/>
<dbReference type="PRINTS" id="PR01438">
    <property type="entry name" value="UNVRSLSTRESS"/>
</dbReference>
<dbReference type="Proteomes" id="UP000199039">
    <property type="component" value="Unassembled WGS sequence"/>
</dbReference>
<evidence type="ECO:0000256" key="3">
    <source>
        <dbReference type="ARBA" id="ARBA00022840"/>
    </source>
</evidence>
<dbReference type="STRING" id="1814289.SAMN05216410_1476"/>
<dbReference type="PANTHER" id="PTHR46268">
    <property type="entry name" value="STRESS RESPONSE PROTEIN NHAX"/>
    <property type="match status" value="1"/>
</dbReference>
<dbReference type="InterPro" id="IPR006015">
    <property type="entry name" value="Universal_stress_UspA"/>
</dbReference>
<dbReference type="EMBL" id="FMYH01000002">
    <property type="protein sequence ID" value="SDC24902.1"/>
    <property type="molecule type" value="Genomic_DNA"/>
</dbReference>
<evidence type="ECO:0000313" key="6">
    <source>
        <dbReference type="Proteomes" id="UP000199039"/>
    </source>
</evidence>
<dbReference type="SUPFAM" id="SSF52402">
    <property type="entry name" value="Adenine nucleotide alpha hydrolases-like"/>
    <property type="match status" value="2"/>
</dbReference>
<feature type="domain" description="UspA" evidence="4">
    <location>
        <begin position="152"/>
        <end position="291"/>
    </location>
</feature>
<dbReference type="AlphaFoldDB" id="A0A1G6K1J6"/>
<organism evidence="5 6">
    <name type="scientific">Sanguibacter gelidistatuariae</name>
    <dbReference type="NCBI Taxonomy" id="1814289"/>
    <lineage>
        <taxon>Bacteria</taxon>
        <taxon>Bacillati</taxon>
        <taxon>Actinomycetota</taxon>
        <taxon>Actinomycetes</taxon>
        <taxon>Micrococcales</taxon>
        <taxon>Sanguibacteraceae</taxon>
        <taxon>Sanguibacter</taxon>
    </lineage>
</organism>
<gene>
    <name evidence="5" type="ORF">SAMN05216410_1476</name>
</gene>
<dbReference type="InterPro" id="IPR006016">
    <property type="entry name" value="UspA"/>
</dbReference>
<sequence>MRTHLDLPIVVGVNGSPESDRAVRYSVHRADRIGCGLLLVNAVHEIVPISPMWPLLTGDSLMDVGRGILADARVLVEKIAGAKVPVDVHAALGPAVSVLAGASADARLVVVGHRPGGALEHLFTGTTTFGVVARASCPVVSVTREWDEHRARRRVVAAVDGSAVSSSVLAHAFAIASETSADLDVVHCWKLDSLYAYLVDEMSVQQEWGARTASVISAFVDEWTGRYPDVRVATHMEYADVTRTLVRHSKDADVLVVGRHGHGGIEGRLALSAPGSIARALVQHAHCPVEFVPLAIPSSAEPPIADTSRLEASDL</sequence>
<dbReference type="PANTHER" id="PTHR46268:SF27">
    <property type="entry name" value="UNIVERSAL STRESS PROTEIN RV2623"/>
    <property type="match status" value="1"/>
</dbReference>
<dbReference type="GO" id="GO:0005524">
    <property type="term" value="F:ATP binding"/>
    <property type="evidence" value="ECO:0007669"/>
    <property type="project" value="UniProtKB-KW"/>
</dbReference>
<dbReference type="Pfam" id="PF00582">
    <property type="entry name" value="Usp"/>
    <property type="match status" value="2"/>
</dbReference>
<evidence type="ECO:0000259" key="4">
    <source>
        <dbReference type="Pfam" id="PF00582"/>
    </source>
</evidence>
<evidence type="ECO:0000256" key="1">
    <source>
        <dbReference type="ARBA" id="ARBA00008791"/>
    </source>
</evidence>